<feature type="transmembrane region" description="Helical" evidence="1">
    <location>
        <begin position="355"/>
        <end position="372"/>
    </location>
</feature>
<dbReference type="Proteomes" id="UP000501991">
    <property type="component" value="Chromosome"/>
</dbReference>
<evidence type="ECO:0000313" key="2">
    <source>
        <dbReference type="EMBL" id="QID17209.1"/>
    </source>
</evidence>
<keyword evidence="1" id="KW-0812">Transmembrane</keyword>
<feature type="transmembrane region" description="Helical" evidence="1">
    <location>
        <begin position="218"/>
        <end position="234"/>
    </location>
</feature>
<dbReference type="KEGG" id="azq:G3580_05860"/>
<feature type="transmembrane region" description="Helical" evidence="1">
    <location>
        <begin position="378"/>
        <end position="398"/>
    </location>
</feature>
<evidence type="ECO:0000313" key="3">
    <source>
        <dbReference type="Proteomes" id="UP000501991"/>
    </source>
</evidence>
<feature type="transmembrane region" description="Helical" evidence="1">
    <location>
        <begin position="149"/>
        <end position="169"/>
    </location>
</feature>
<feature type="transmembrane region" description="Helical" evidence="1">
    <location>
        <begin position="90"/>
        <end position="108"/>
    </location>
</feature>
<dbReference type="EMBL" id="CP048836">
    <property type="protein sequence ID" value="QID17209.1"/>
    <property type="molecule type" value="Genomic_DNA"/>
</dbReference>
<feature type="transmembrane region" description="Helical" evidence="1">
    <location>
        <begin position="114"/>
        <end position="137"/>
    </location>
</feature>
<feature type="transmembrane region" description="Helical" evidence="1">
    <location>
        <begin position="278"/>
        <end position="298"/>
    </location>
</feature>
<dbReference type="RefSeq" id="WP_173764374.1">
    <property type="nucleotide sequence ID" value="NZ_CP048836.1"/>
</dbReference>
<sequence>MQALSFEQAPPPSVPLRFFLTAPAFLMLAGVLLMVSGREVFASRWTPAALALTHLLTVGFMLQVMLGALFQIMPVAIGANLPALGRLARAVHVAVTFGAVLLVGGFYWGLGGLLVPGGALILGAVAVFCVVALRALWHTPVHSGTVVALRWAIAWLGATVGLGFTMALARSGHADVAVLGWSSVHVAVGLGGWGGLLVAGTAYLVVPMFQLTPAYPTWFVRGFAPAVALALIAGSALDSAYGWLPLLAVASAFALMTLDRQRRRRRARADTTLRLWRLAMGCVVAGSVAGAIASLRHWPETALMSGGVVLWGAYVSLIVGMLYKIVPFVLWLHLQPRLANVPPMTRMLDDALIRWHWRAHLLALGLLLISPLQSSAGLVAGAVVTISAALLALQLVGVTRQARRALARAQAS</sequence>
<reference evidence="2 3" key="1">
    <citation type="submission" date="2020-02" db="EMBL/GenBank/DDBJ databases">
        <title>Nitrogenibacter mangrovi gen. nov., sp. nov. isolated from mangrove sediment, a denitrifying betaproteobacterium.</title>
        <authorList>
            <person name="Liao H."/>
            <person name="Tian Y."/>
        </authorList>
    </citation>
    <scope>NUCLEOTIDE SEQUENCE [LARGE SCALE GENOMIC DNA]</scope>
    <source>
        <strain evidence="2 3">M9-3-2</strain>
    </source>
</reference>
<feature type="transmembrane region" description="Helical" evidence="1">
    <location>
        <begin position="48"/>
        <end position="70"/>
    </location>
</feature>
<evidence type="ECO:0000256" key="1">
    <source>
        <dbReference type="SAM" id="Phobius"/>
    </source>
</evidence>
<dbReference type="AlphaFoldDB" id="A0A6C1B2J9"/>
<keyword evidence="3" id="KW-1185">Reference proteome</keyword>
<proteinExistence type="predicted"/>
<accession>A0A6C1B2J9</accession>
<name>A0A6C1B2J9_9RHOO</name>
<organism evidence="2 3">
    <name type="scientific">Nitrogeniibacter mangrovi</name>
    <dbReference type="NCBI Taxonomy" id="2016596"/>
    <lineage>
        <taxon>Bacteria</taxon>
        <taxon>Pseudomonadati</taxon>
        <taxon>Pseudomonadota</taxon>
        <taxon>Betaproteobacteria</taxon>
        <taxon>Rhodocyclales</taxon>
        <taxon>Zoogloeaceae</taxon>
        <taxon>Nitrogeniibacter</taxon>
    </lineage>
</organism>
<keyword evidence="1" id="KW-1133">Transmembrane helix</keyword>
<protein>
    <submittedName>
        <fullName evidence="2">Uncharacterized protein</fullName>
    </submittedName>
</protein>
<keyword evidence="1" id="KW-0472">Membrane</keyword>
<feature type="transmembrane region" description="Helical" evidence="1">
    <location>
        <begin position="310"/>
        <end position="334"/>
    </location>
</feature>
<gene>
    <name evidence="2" type="ORF">G3580_05860</name>
</gene>
<feature type="transmembrane region" description="Helical" evidence="1">
    <location>
        <begin position="181"/>
        <end position="206"/>
    </location>
</feature>
<feature type="transmembrane region" description="Helical" evidence="1">
    <location>
        <begin position="240"/>
        <end position="258"/>
    </location>
</feature>
<feature type="transmembrane region" description="Helical" evidence="1">
    <location>
        <begin position="16"/>
        <end position="36"/>
    </location>
</feature>